<feature type="transmembrane region" description="Helical" evidence="14">
    <location>
        <begin position="368"/>
        <end position="393"/>
    </location>
</feature>
<dbReference type="InterPro" id="IPR050599">
    <property type="entry name" value="VDCC_alpha-1_subunit"/>
</dbReference>
<gene>
    <name evidence="16" type="ORF">GUITHDRAFT_132731</name>
</gene>
<dbReference type="SUPFAM" id="SSF50729">
    <property type="entry name" value="PH domain-like"/>
    <property type="match status" value="1"/>
</dbReference>
<keyword evidence="9" id="KW-0406">Ion transport</keyword>
<evidence type="ECO:0000256" key="13">
    <source>
        <dbReference type="SAM" id="MobiDB-lite"/>
    </source>
</evidence>
<sequence length="709" mass="79939">MLAAIRKWFSNKGSRERTKVLQWNNVILNNSNDYEESPDMPNSHLCIKEDVLDMCVGQLWKERRVALTAQFIAFTFPGGEKQADNIPLHEIALVSRCKPEDLPQDDDIHHRKEIEYYDTNSRKIKRSLSLPGTEHLLRAEFKVTTIEEGFNSGRTYVFRAKTEADCEDWIVMVSNAKTAATIKWVKANRFMRIKKKTSRIYKSSQFQMMMIFVIVANFAFTVAELQILAEPGTSKAQIFVNADVAFTVIYTVELGINMYAHWFKEFWGSSWNKFDAGIVAISLASLGNLQGDFVKALRLMRCLRGLRLMGRLSSMRQLVNALGWSLKPVGSALAIMILVIAIYAVFAVNLYKDIDADHFGDFYRSFNVLTYPCLIAYSITMIQIATLDGWIAVAEGVSKSNELDAVAAIFFVPFIIIITFTLLPTITAVLVDNLSRATKLESEMQAKRIIEEQNARHDTRTLDPLMTSLMNSASTQELNLRLRSLFKRQARCSSSLLHDQEVYEGLKKLPFSPHIKLSVDEYERLTENGLNCNESNELEIEGFCSGMKHLLKSFAQRSLGHAIPCTFSLDENLGMTMLSLKLLLEDNTELHGRLDKQEKLTMSILAKLEGIDASLKAMGRRRSSPSSPISADEVGETEKGKKWAEKEKGGRENGSYSKTNGHGKGIELYSSCASKHHKMRNLCHTSDVTLVSAFSQQNGNSFTEVSKRS</sequence>
<keyword evidence="10 14" id="KW-0472">Membrane</keyword>
<dbReference type="SUPFAM" id="SSF81324">
    <property type="entry name" value="Voltage-gated potassium channels"/>
    <property type="match status" value="1"/>
</dbReference>
<dbReference type="AlphaFoldDB" id="L1JZJ5"/>
<organism evidence="16">
    <name type="scientific">Guillardia theta (strain CCMP2712)</name>
    <name type="common">Cryptophyte</name>
    <dbReference type="NCBI Taxonomy" id="905079"/>
    <lineage>
        <taxon>Eukaryota</taxon>
        <taxon>Cryptophyceae</taxon>
        <taxon>Pyrenomonadales</taxon>
        <taxon>Geminigeraceae</taxon>
        <taxon>Guillardia</taxon>
    </lineage>
</organism>
<proteinExistence type="predicted"/>
<keyword evidence="6" id="KW-0106">Calcium</keyword>
<dbReference type="OrthoDB" id="416585at2759"/>
<feature type="transmembrane region" description="Helical" evidence="14">
    <location>
        <begin position="238"/>
        <end position="256"/>
    </location>
</feature>
<evidence type="ECO:0000256" key="6">
    <source>
        <dbReference type="ARBA" id="ARBA00022837"/>
    </source>
</evidence>
<dbReference type="Gene3D" id="1.20.120.350">
    <property type="entry name" value="Voltage-gated potassium channels. Chain C"/>
    <property type="match status" value="1"/>
</dbReference>
<evidence type="ECO:0000256" key="9">
    <source>
        <dbReference type="ARBA" id="ARBA00023065"/>
    </source>
</evidence>
<reference evidence="18" key="2">
    <citation type="submission" date="2012-11" db="EMBL/GenBank/DDBJ databases">
        <authorList>
            <person name="Kuo A."/>
            <person name="Curtis B.A."/>
            <person name="Tanifuji G."/>
            <person name="Burki F."/>
            <person name="Gruber A."/>
            <person name="Irimia M."/>
            <person name="Maruyama S."/>
            <person name="Arias M.C."/>
            <person name="Ball S.G."/>
            <person name="Gile G.H."/>
            <person name="Hirakawa Y."/>
            <person name="Hopkins J.F."/>
            <person name="Rensing S.A."/>
            <person name="Schmutz J."/>
            <person name="Symeonidi A."/>
            <person name="Elias M."/>
            <person name="Eveleigh R.J."/>
            <person name="Herman E.K."/>
            <person name="Klute M.J."/>
            <person name="Nakayama T."/>
            <person name="Obornik M."/>
            <person name="Reyes-Prieto A."/>
            <person name="Armbrust E.V."/>
            <person name="Aves S.J."/>
            <person name="Beiko R.G."/>
            <person name="Coutinho P."/>
            <person name="Dacks J.B."/>
            <person name="Durnford D.G."/>
            <person name="Fast N.M."/>
            <person name="Green B.R."/>
            <person name="Grisdale C."/>
            <person name="Hempe F."/>
            <person name="Henrissat B."/>
            <person name="Hoppner M.P."/>
            <person name="Ishida K.-I."/>
            <person name="Kim E."/>
            <person name="Koreny L."/>
            <person name="Kroth P.G."/>
            <person name="Liu Y."/>
            <person name="Malik S.-B."/>
            <person name="Maier U.G."/>
            <person name="McRose D."/>
            <person name="Mock T."/>
            <person name="Neilson J.A."/>
            <person name="Onodera N.T."/>
            <person name="Poole A.M."/>
            <person name="Pritham E.J."/>
            <person name="Richards T.A."/>
            <person name="Rocap G."/>
            <person name="Roy S.W."/>
            <person name="Sarai C."/>
            <person name="Schaack S."/>
            <person name="Shirato S."/>
            <person name="Slamovits C.H."/>
            <person name="Spencer D.F."/>
            <person name="Suzuki S."/>
            <person name="Worden A.Z."/>
            <person name="Zauner S."/>
            <person name="Barry K."/>
            <person name="Bell C."/>
            <person name="Bharti A.K."/>
            <person name="Crow J.A."/>
            <person name="Grimwood J."/>
            <person name="Kramer R."/>
            <person name="Lindquist E."/>
            <person name="Lucas S."/>
            <person name="Salamov A."/>
            <person name="McFadden G.I."/>
            <person name="Lane C.E."/>
            <person name="Keeling P.J."/>
            <person name="Gray M.W."/>
            <person name="Grigoriev I.V."/>
            <person name="Archibald J.M."/>
        </authorList>
    </citation>
    <scope>NUCLEOTIDE SEQUENCE</scope>
    <source>
        <strain evidence="18">CCMP2712</strain>
    </source>
</reference>
<dbReference type="GeneID" id="17310513"/>
<feature type="transmembrane region" description="Helical" evidence="14">
    <location>
        <begin position="405"/>
        <end position="431"/>
    </location>
</feature>
<evidence type="ECO:0000256" key="14">
    <source>
        <dbReference type="SAM" id="Phobius"/>
    </source>
</evidence>
<dbReference type="InterPro" id="IPR027359">
    <property type="entry name" value="Volt_channel_dom_sf"/>
</dbReference>
<keyword evidence="8 14" id="KW-1133">Transmembrane helix</keyword>
<dbReference type="eggNOG" id="KOG2301">
    <property type="taxonomic scope" value="Eukaryota"/>
</dbReference>
<dbReference type="PANTHER" id="PTHR45628">
    <property type="entry name" value="VOLTAGE-DEPENDENT CALCIUM CHANNEL TYPE A SUBUNIT ALPHA-1"/>
    <property type="match status" value="1"/>
</dbReference>
<evidence type="ECO:0000256" key="1">
    <source>
        <dbReference type="ARBA" id="ARBA00004141"/>
    </source>
</evidence>
<accession>L1JZJ5</accession>
<evidence type="ECO:0000256" key="4">
    <source>
        <dbReference type="ARBA" id="ARBA00022673"/>
    </source>
</evidence>
<reference evidence="16 18" key="1">
    <citation type="journal article" date="2012" name="Nature">
        <title>Algal genomes reveal evolutionary mosaicism and the fate of nucleomorphs.</title>
        <authorList>
            <consortium name="DOE Joint Genome Institute"/>
            <person name="Curtis B.A."/>
            <person name="Tanifuji G."/>
            <person name="Burki F."/>
            <person name="Gruber A."/>
            <person name="Irimia M."/>
            <person name="Maruyama S."/>
            <person name="Arias M.C."/>
            <person name="Ball S.G."/>
            <person name="Gile G.H."/>
            <person name="Hirakawa Y."/>
            <person name="Hopkins J.F."/>
            <person name="Kuo A."/>
            <person name="Rensing S.A."/>
            <person name="Schmutz J."/>
            <person name="Symeonidi A."/>
            <person name="Elias M."/>
            <person name="Eveleigh R.J."/>
            <person name="Herman E.K."/>
            <person name="Klute M.J."/>
            <person name="Nakayama T."/>
            <person name="Obornik M."/>
            <person name="Reyes-Prieto A."/>
            <person name="Armbrust E.V."/>
            <person name="Aves S.J."/>
            <person name="Beiko R.G."/>
            <person name="Coutinho P."/>
            <person name="Dacks J.B."/>
            <person name="Durnford D.G."/>
            <person name="Fast N.M."/>
            <person name="Green B.R."/>
            <person name="Grisdale C.J."/>
            <person name="Hempel F."/>
            <person name="Henrissat B."/>
            <person name="Hoppner M.P."/>
            <person name="Ishida K."/>
            <person name="Kim E."/>
            <person name="Koreny L."/>
            <person name="Kroth P.G."/>
            <person name="Liu Y."/>
            <person name="Malik S.B."/>
            <person name="Maier U.G."/>
            <person name="McRose D."/>
            <person name="Mock T."/>
            <person name="Neilson J.A."/>
            <person name="Onodera N.T."/>
            <person name="Poole A.M."/>
            <person name="Pritham E.J."/>
            <person name="Richards T.A."/>
            <person name="Rocap G."/>
            <person name="Roy S.W."/>
            <person name="Sarai C."/>
            <person name="Schaack S."/>
            <person name="Shirato S."/>
            <person name="Slamovits C.H."/>
            <person name="Spencer D.F."/>
            <person name="Suzuki S."/>
            <person name="Worden A.Z."/>
            <person name="Zauner S."/>
            <person name="Barry K."/>
            <person name="Bell C."/>
            <person name="Bharti A.K."/>
            <person name="Crow J.A."/>
            <person name="Grimwood J."/>
            <person name="Kramer R."/>
            <person name="Lindquist E."/>
            <person name="Lucas S."/>
            <person name="Salamov A."/>
            <person name="McFadden G.I."/>
            <person name="Lane C.E."/>
            <person name="Keeling P.J."/>
            <person name="Gray M.W."/>
            <person name="Grigoriev I.V."/>
            <person name="Archibald J.M."/>
        </authorList>
    </citation>
    <scope>NUCLEOTIDE SEQUENCE</scope>
    <source>
        <strain evidence="16 18">CCMP2712</strain>
    </source>
</reference>
<name>L1JZJ5_GUITC</name>
<dbReference type="InterPro" id="IPR005821">
    <property type="entry name" value="Ion_trans_dom"/>
</dbReference>
<dbReference type="Proteomes" id="UP000011087">
    <property type="component" value="Unassembled WGS sequence"/>
</dbReference>
<feature type="domain" description="PH" evidence="15">
    <location>
        <begin position="60"/>
        <end position="178"/>
    </location>
</feature>
<dbReference type="Gene3D" id="1.10.287.70">
    <property type="match status" value="1"/>
</dbReference>
<dbReference type="Gene3D" id="2.30.29.30">
    <property type="entry name" value="Pleckstrin-homology domain (PH domain)/Phosphotyrosine-binding domain (PTB)"/>
    <property type="match status" value="1"/>
</dbReference>
<evidence type="ECO:0000256" key="11">
    <source>
        <dbReference type="ARBA" id="ARBA00023180"/>
    </source>
</evidence>
<evidence type="ECO:0000256" key="7">
    <source>
        <dbReference type="ARBA" id="ARBA00022882"/>
    </source>
</evidence>
<keyword evidence="5 14" id="KW-0812">Transmembrane</keyword>
<keyword evidence="12" id="KW-0407">Ion channel</keyword>
<feature type="transmembrane region" description="Helical" evidence="14">
    <location>
        <begin position="206"/>
        <end position="226"/>
    </location>
</feature>
<evidence type="ECO:0000256" key="10">
    <source>
        <dbReference type="ARBA" id="ARBA00023136"/>
    </source>
</evidence>
<dbReference type="Pfam" id="PF00520">
    <property type="entry name" value="Ion_trans"/>
    <property type="match status" value="1"/>
</dbReference>
<evidence type="ECO:0000259" key="15">
    <source>
        <dbReference type="PROSITE" id="PS50003"/>
    </source>
</evidence>
<dbReference type="STRING" id="905079.L1JZJ5"/>
<keyword evidence="2" id="KW-0813">Transport</keyword>
<dbReference type="HOGENOM" id="CLU_389561_0_0_1"/>
<dbReference type="EnsemblProtists" id="EKX53630">
    <property type="protein sequence ID" value="EKX53630"/>
    <property type="gene ID" value="GUITHDRAFT_132731"/>
</dbReference>
<feature type="transmembrane region" description="Helical" evidence="14">
    <location>
        <begin position="318"/>
        <end position="348"/>
    </location>
</feature>
<keyword evidence="4" id="KW-0107">Calcium channel</keyword>
<dbReference type="EMBL" id="JH992969">
    <property type="protein sequence ID" value="EKX53630.1"/>
    <property type="molecule type" value="Genomic_DNA"/>
</dbReference>
<evidence type="ECO:0000313" key="17">
    <source>
        <dbReference type="EnsemblProtists" id="EKX53630"/>
    </source>
</evidence>
<evidence type="ECO:0000256" key="5">
    <source>
        <dbReference type="ARBA" id="ARBA00022692"/>
    </source>
</evidence>
<dbReference type="GO" id="GO:0008331">
    <property type="term" value="F:high voltage-gated calcium channel activity"/>
    <property type="evidence" value="ECO:0007669"/>
    <property type="project" value="TreeGrafter"/>
</dbReference>
<dbReference type="PaxDb" id="55529-EKX53630"/>
<dbReference type="SMART" id="SM00233">
    <property type="entry name" value="PH"/>
    <property type="match status" value="1"/>
</dbReference>
<feature type="region of interest" description="Disordered" evidence="13">
    <location>
        <begin position="617"/>
        <end position="660"/>
    </location>
</feature>
<evidence type="ECO:0000256" key="2">
    <source>
        <dbReference type="ARBA" id="ARBA00022448"/>
    </source>
</evidence>
<reference evidence="17" key="3">
    <citation type="submission" date="2015-06" db="UniProtKB">
        <authorList>
            <consortium name="EnsemblProtists"/>
        </authorList>
    </citation>
    <scope>IDENTIFICATION</scope>
</reference>
<evidence type="ECO:0000256" key="8">
    <source>
        <dbReference type="ARBA" id="ARBA00022989"/>
    </source>
</evidence>
<dbReference type="KEGG" id="gtt:GUITHDRAFT_132731"/>
<dbReference type="CDD" id="cd00821">
    <property type="entry name" value="PH"/>
    <property type="match status" value="1"/>
</dbReference>
<keyword evidence="18" id="KW-1185">Reference proteome</keyword>
<dbReference type="InterPro" id="IPR001849">
    <property type="entry name" value="PH_domain"/>
</dbReference>
<keyword evidence="11" id="KW-0325">Glycoprotein</keyword>
<evidence type="ECO:0000256" key="12">
    <source>
        <dbReference type="ARBA" id="ARBA00023303"/>
    </source>
</evidence>
<evidence type="ECO:0000256" key="3">
    <source>
        <dbReference type="ARBA" id="ARBA00022568"/>
    </source>
</evidence>
<keyword evidence="7" id="KW-0851">Voltage-gated channel</keyword>
<dbReference type="PANTHER" id="PTHR45628:SF7">
    <property type="entry name" value="VOLTAGE-DEPENDENT CALCIUM CHANNEL TYPE A SUBUNIT ALPHA-1"/>
    <property type="match status" value="1"/>
</dbReference>
<dbReference type="GO" id="GO:0005891">
    <property type="term" value="C:voltage-gated calcium channel complex"/>
    <property type="evidence" value="ECO:0007669"/>
    <property type="project" value="TreeGrafter"/>
</dbReference>
<protein>
    <recommendedName>
        <fullName evidence="15">PH domain-containing protein</fullName>
    </recommendedName>
</protein>
<keyword evidence="3" id="KW-0109">Calcium transport</keyword>
<comment type="subcellular location">
    <subcellularLocation>
        <location evidence="1">Membrane</location>
        <topology evidence="1">Multi-pass membrane protein</topology>
    </subcellularLocation>
</comment>
<evidence type="ECO:0000313" key="18">
    <source>
        <dbReference type="Proteomes" id="UP000011087"/>
    </source>
</evidence>
<dbReference type="InterPro" id="IPR011993">
    <property type="entry name" value="PH-like_dom_sf"/>
</dbReference>
<dbReference type="RefSeq" id="XP_005840610.1">
    <property type="nucleotide sequence ID" value="XM_005840553.1"/>
</dbReference>
<feature type="compositionally biased region" description="Basic and acidic residues" evidence="13">
    <location>
        <begin position="636"/>
        <end position="651"/>
    </location>
</feature>
<dbReference type="PROSITE" id="PS50003">
    <property type="entry name" value="PH_DOMAIN"/>
    <property type="match status" value="1"/>
</dbReference>
<dbReference type="GO" id="GO:0098703">
    <property type="term" value="P:calcium ion import across plasma membrane"/>
    <property type="evidence" value="ECO:0007669"/>
    <property type="project" value="TreeGrafter"/>
</dbReference>
<evidence type="ECO:0000313" key="16">
    <source>
        <dbReference type="EMBL" id="EKX53630.1"/>
    </source>
</evidence>